<dbReference type="SUPFAM" id="SSF75005">
    <property type="entry name" value="Arabinanase/levansucrase/invertase"/>
    <property type="match status" value="1"/>
</dbReference>
<evidence type="ECO:0000259" key="3">
    <source>
        <dbReference type="Pfam" id="PF24793"/>
    </source>
</evidence>
<dbReference type="EMBL" id="MBUA01000001">
    <property type="protein sequence ID" value="MBC6489948.1"/>
    <property type="molecule type" value="Genomic_DNA"/>
</dbReference>
<reference evidence="4 5" key="1">
    <citation type="submission" date="2016-07" db="EMBL/GenBank/DDBJ databases">
        <title>Genome analysis of Flavihumibacter stibioxidans YS-17.</title>
        <authorList>
            <person name="Shi K."/>
            <person name="Han Y."/>
            <person name="Wang G."/>
        </authorList>
    </citation>
    <scope>NUCLEOTIDE SEQUENCE [LARGE SCALE GENOMIC DNA]</scope>
    <source>
        <strain evidence="4 5">YS-17</strain>
    </source>
</reference>
<dbReference type="InterPro" id="IPR023296">
    <property type="entry name" value="Glyco_hydro_beta-prop_sf"/>
</dbReference>
<feature type="domain" description="Glucosamine inositolphosphorylceramide transferase 1 N-terminal" evidence="3">
    <location>
        <begin position="94"/>
        <end position="252"/>
    </location>
</feature>
<name>A0ABR7M4L9_9BACT</name>
<organism evidence="4 5">
    <name type="scientific">Flavihumibacter stibioxidans</name>
    <dbReference type="NCBI Taxonomy" id="1834163"/>
    <lineage>
        <taxon>Bacteria</taxon>
        <taxon>Pseudomonadati</taxon>
        <taxon>Bacteroidota</taxon>
        <taxon>Chitinophagia</taxon>
        <taxon>Chitinophagales</taxon>
        <taxon>Chitinophagaceae</taxon>
        <taxon>Flavihumibacter</taxon>
    </lineage>
</organism>
<dbReference type="PANTHER" id="PTHR43772:SF2">
    <property type="entry name" value="PUTATIVE (AFU_ORTHOLOGUE AFUA_2G04480)-RELATED"/>
    <property type="match status" value="1"/>
</dbReference>
<dbReference type="RefSeq" id="WP_187255281.1">
    <property type="nucleotide sequence ID" value="NZ_JBHULF010000006.1"/>
</dbReference>
<sequence length="300" mass="34367">MNFIEKLLDKLYYKQWSIGIGTLTPEEFIREKRSDFGIQWLDLGKEMRFLADPFFAAVGEDGTISILAEDFRPEFDYGLLSQIRIQRDFKNPDIKVILDTGTHLSYPFLIQDGGQTYMIPESGAGGTVPCYLFDMERQETRFVQNLLEQPYIDPTIIRKDGKYWLFATKAAPYANSQLCLFYADNLLGPYTEHPGNPIVTGLKGSRPAGNIFEVDGNLYRPAQDCSRYYGGAMVIKKIGCINEQEYSETDYMEVLPKKDSKYDFGIHTINFSNGYVLVDGLRRILAPIEKSMHMVTKRFK</sequence>
<dbReference type="InterPro" id="IPR052176">
    <property type="entry name" value="Glycosyl_Hydrlase_43_Enz"/>
</dbReference>
<keyword evidence="2" id="KW-0119">Carbohydrate metabolism</keyword>
<dbReference type="Proteomes" id="UP000765802">
    <property type="component" value="Unassembled WGS sequence"/>
</dbReference>
<evidence type="ECO:0000313" key="5">
    <source>
        <dbReference type="Proteomes" id="UP000765802"/>
    </source>
</evidence>
<dbReference type="PANTHER" id="PTHR43772">
    <property type="entry name" value="ENDO-1,4-BETA-XYLANASE"/>
    <property type="match status" value="1"/>
</dbReference>
<comment type="caution">
    <text evidence="4">The sequence shown here is derived from an EMBL/GenBank/DDBJ whole genome shotgun (WGS) entry which is preliminary data.</text>
</comment>
<dbReference type="Pfam" id="PF24793">
    <property type="entry name" value="GINT1_N"/>
    <property type="match status" value="1"/>
</dbReference>
<accession>A0ABR7M4L9</accession>
<dbReference type="Gene3D" id="2.115.10.20">
    <property type="entry name" value="Glycosyl hydrolase domain, family 43"/>
    <property type="match status" value="1"/>
</dbReference>
<evidence type="ECO:0000313" key="4">
    <source>
        <dbReference type="EMBL" id="MBC6489948.1"/>
    </source>
</evidence>
<gene>
    <name evidence="4" type="ORF">BC349_03140</name>
</gene>
<keyword evidence="1" id="KW-0624">Polysaccharide degradation</keyword>
<evidence type="ECO:0000256" key="1">
    <source>
        <dbReference type="ARBA" id="ARBA00022651"/>
    </source>
</evidence>
<keyword evidence="5" id="KW-1185">Reference proteome</keyword>
<evidence type="ECO:0000256" key="2">
    <source>
        <dbReference type="ARBA" id="ARBA00023277"/>
    </source>
</evidence>
<keyword evidence="1" id="KW-0858">Xylan degradation</keyword>
<protein>
    <recommendedName>
        <fullName evidence="3">Glucosamine inositolphosphorylceramide transferase 1 N-terminal domain-containing protein</fullName>
    </recommendedName>
</protein>
<proteinExistence type="predicted"/>
<dbReference type="InterPro" id="IPR056442">
    <property type="entry name" value="GINT1_N"/>
</dbReference>